<name>A0ABT7N5Z1_9BURK</name>
<dbReference type="PANTHER" id="PTHR43685">
    <property type="entry name" value="GLYCOSYLTRANSFERASE"/>
    <property type="match status" value="1"/>
</dbReference>
<dbReference type="RefSeq" id="WP_286658451.1">
    <property type="nucleotide sequence ID" value="NZ_JASZYV010000001.1"/>
</dbReference>
<accession>A0ABT7N5Z1</accession>
<dbReference type="PANTHER" id="PTHR43685:SF2">
    <property type="entry name" value="GLYCOSYLTRANSFERASE 2-LIKE DOMAIN-CONTAINING PROTEIN"/>
    <property type="match status" value="1"/>
</dbReference>
<dbReference type="Proteomes" id="UP001174908">
    <property type="component" value="Unassembled WGS sequence"/>
</dbReference>
<dbReference type="InterPro" id="IPR050834">
    <property type="entry name" value="Glycosyltransf_2"/>
</dbReference>
<protein>
    <submittedName>
        <fullName evidence="1">Glycosyltransferase family 2 protein</fullName>
    </submittedName>
</protein>
<proteinExistence type="predicted"/>
<dbReference type="EMBL" id="JASZYV010000001">
    <property type="protein sequence ID" value="MDM0043335.1"/>
    <property type="molecule type" value="Genomic_DNA"/>
</dbReference>
<dbReference type="CDD" id="cd00761">
    <property type="entry name" value="Glyco_tranf_GTA_type"/>
    <property type="match status" value="1"/>
</dbReference>
<comment type="caution">
    <text evidence="1">The sequence shown here is derived from an EMBL/GenBank/DDBJ whole genome shotgun (WGS) entry which is preliminary data.</text>
</comment>
<organism evidence="1 2">
    <name type="scientific">Variovorax dokdonensis</name>
    <dbReference type="NCBI Taxonomy" id="344883"/>
    <lineage>
        <taxon>Bacteria</taxon>
        <taxon>Pseudomonadati</taxon>
        <taxon>Pseudomonadota</taxon>
        <taxon>Betaproteobacteria</taxon>
        <taxon>Burkholderiales</taxon>
        <taxon>Comamonadaceae</taxon>
        <taxon>Variovorax</taxon>
    </lineage>
</organism>
<gene>
    <name evidence="1" type="ORF">QTH91_02465</name>
</gene>
<reference evidence="1" key="1">
    <citation type="submission" date="2023-06" db="EMBL/GenBank/DDBJ databases">
        <authorList>
            <person name="Jiang Y."/>
            <person name="Liu Q."/>
        </authorList>
    </citation>
    <scope>NUCLEOTIDE SEQUENCE</scope>
    <source>
        <strain evidence="1">CGMCC 1.12089</strain>
    </source>
</reference>
<evidence type="ECO:0000313" key="1">
    <source>
        <dbReference type="EMBL" id="MDM0043335.1"/>
    </source>
</evidence>
<dbReference type="InterPro" id="IPR029044">
    <property type="entry name" value="Nucleotide-diphossugar_trans"/>
</dbReference>
<dbReference type="Gene3D" id="3.90.550.10">
    <property type="entry name" value="Spore Coat Polysaccharide Biosynthesis Protein SpsA, Chain A"/>
    <property type="match status" value="1"/>
</dbReference>
<dbReference type="Pfam" id="PF13641">
    <property type="entry name" value="Glyco_tranf_2_3"/>
    <property type="match status" value="1"/>
</dbReference>
<sequence length="294" mass="32683">MSLKIAVAIATAGRREVLADTIRWMARQSRPAQELLVCPARPADLDAACLEDFPWPTRVVSGPIGLPAQRNALIDATDADLVVFFDDDFLPADDFLQQAEDLFTTQAGVMIATGDVLADGILGPGLTHEEGVQVLSRAAARDMPAALTPTFNAYGCNMAIRMAPVRAHGYRFDEHLPLYAWLEDVDFSRQLAPHGLIVKWTALRGVHLGTKRSGRSPGKQLGYSQVANRVYIMRKGRMSAWQAVNGNLRNIMANLVKSLRPEPWVDRRGRLEGNFIALWDWVRGRVDPERILRF</sequence>
<evidence type="ECO:0000313" key="2">
    <source>
        <dbReference type="Proteomes" id="UP001174908"/>
    </source>
</evidence>
<dbReference type="SUPFAM" id="SSF53448">
    <property type="entry name" value="Nucleotide-diphospho-sugar transferases"/>
    <property type="match status" value="1"/>
</dbReference>
<keyword evidence="2" id="KW-1185">Reference proteome</keyword>